<evidence type="ECO:0000313" key="2">
    <source>
        <dbReference type="EMBL" id="POP46189.1"/>
    </source>
</evidence>
<dbReference type="SUPFAM" id="SSF52540">
    <property type="entry name" value="P-loop containing nucleoside triphosphate hydrolases"/>
    <property type="match status" value="1"/>
</dbReference>
<dbReference type="EMBL" id="PQGE01000012">
    <property type="protein sequence ID" value="POP43892.1"/>
    <property type="molecule type" value="Genomic_DNA"/>
</dbReference>
<dbReference type="Gene3D" id="3.40.50.300">
    <property type="entry name" value="P-loop containing nucleotide triphosphate hydrolases"/>
    <property type="match status" value="1"/>
</dbReference>
<gene>
    <name evidence="2" type="ORF">CHU32_18455</name>
    <name evidence="1" type="ORF">CHU33_14620</name>
</gene>
<dbReference type="RefSeq" id="WP_103676885.1">
    <property type="nucleotide sequence ID" value="NZ_PQGD01000015.1"/>
</dbReference>
<keyword evidence="3" id="KW-1185">Reference proteome</keyword>
<dbReference type="AlphaFoldDB" id="A0A2P5GLV2"/>
<comment type="caution">
    <text evidence="2">The sequence shown here is derived from an EMBL/GenBank/DDBJ whole genome shotgun (WGS) entry which is preliminary data.</text>
</comment>
<protein>
    <submittedName>
        <fullName evidence="2">AAA family ATPase</fullName>
    </submittedName>
</protein>
<dbReference type="InterPro" id="IPR027417">
    <property type="entry name" value="P-loop_NTPase"/>
</dbReference>
<name>A0A2P5GLV2_9ENTR</name>
<dbReference type="OrthoDB" id="9810372at2"/>
<evidence type="ECO:0000313" key="1">
    <source>
        <dbReference type="EMBL" id="POP43892.1"/>
    </source>
</evidence>
<evidence type="ECO:0000313" key="4">
    <source>
        <dbReference type="Proteomes" id="UP000247005"/>
    </source>
</evidence>
<proteinExistence type="predicted"/>
<evidence type="ECO:0000313" key="3">
    <source>
        <dbReference type="Proteomes" id="UP000237073"/>
    </source>
</evidence>
<dbReference type="Proteomes" id="UP000237073">
    <property type="component" value="Unassembled WGS sequence"/>
</dbReference>
<reference evidence="3 4" key="1">
    <citation type="submission" date="2018-01" db="EMBL/GenBank/DDBJ databases">
        <title>Superficieibacter electus gen. nov., sp. nov., an extended-spectrum beta-lactamase possessing member of the Enterobacteriaceae family, isolated from intensive care unit surfaces.</title>
        <authorList>
            <person name="Potter R.F."/>
            <person name="D'Souza A.W."/>
        </authorList>
    </citation>
    <scope>NUCLEOTIDE SEQUENCE [LARGE SCALE GENOMIC DNA]</scope>
    <source>
        <strain evidence="2 4">BP-1</strain>
        <strain evidence="1 3">BP-2</strain>
    </source>
</reference>
<organism evidence="2 4">
    <name type="scientific">Superficieibacter electus</name>
    <dbReference type="NCBI Taxonomy" id="2022662"/>
    <lineage>
        <taxon>Bacteria</taxon>
        <taxon>Pseudomonadati</taxon>
        <taxon>Pseudomonadota</taxon>
        <taxon>Gammaproteobacteria</taxon>
        <taxon>Enterobacterales</taxon>
        <taxon>Enterobacteriaceae</taxon>
        <taxon>Superficieibacter</taxon>
    </lineage>
</organism>
<dbReference type="Proteomes" id="UP000247005">
    <property type="component" value="Unassembled WGS sequence"/>
</dbReference>
<dbReference type="EMBL" id="PQGD01000015">
    <property type="protein sequence ID" value="POP46189.1"/>
    <property type="molecule type" value="Genomic_DNA"/>
</dbReference>
<sequence>MVKPLSKGKTVILVNGVPASGKSTVAQQIASHFTLPLLTIDGIKEPFMAQFTNIDRGFNRKLGLAAYEVIWSIVASGPAEYPFVIDAWFGFQSRETLLHYLARAGVTQALEIWNQISADTAVARYAQRLDTRPQGHPGKEYLPELAELADNAKPMACGPVYHIEQDRGYDETELTKWIASYVAQAV</sequence>
<accession>A0A2P5GLV2</accession>